<dbReference type="AlphaFoldDB" id="A0A1V1I080"/>
<sequence>MSKIHEIINKSSNDDLLDNEKNLSYDEKQRISYDNFYILR</sequence>
<keyword evidence="2" id="KW-1185">Reference proteome</keyword>
<evidence type="ECO:0000313" key="2">
    <source>
        <dbReference type="Proteomes" id="UP000245622"/>
    </source>
</evidence>
<proteinExistence type="predicted"/>
<gene>
    <name evidence="1" type="ORF">CRIB_853</name>
</gene>
<reference evidence="1 2" key="1">
    <citation type="submission" date="2014-04" db="EMBL/GenBank/DDBJ databases">
        <authorList>
            <person name="Hornung B.V."/>
        </authorList>
    </citation>
    <scope>NUCLEOTIDE SEQUENCE [LARGE SCALE GENOMIC DNA]</scope>
    <source>
        <strain evidence="1 2">CRIB</strain>
    </source>
</reference>
<dbReference type="KEGG" id="ril:CRIB_853"/>
<dbReference type="GeneID" id="82206689"/>
<name>A0A1V1I080_9FIRM</name>
<dbReference type="RefSeq" id="WP_279386152.1">
    <property type="nucleotide sequence ID" value="NZ_LN555523.1"/>
</dbReference>
<dbReference type="EMBL" id="LN555523">
    <property type="protein sequence ID" value="CED93605.1"/>
    <property type="molecule type" value="Genomic_DNA"/>
</dbReference>
<organism evidence="1 2">
    <name type="scientific">Romboutsia ilealis</name>
    <dbReference type="NCBI Taxonomy" id="1115758"/>
    <lineage>
        <taxon>Bacteria</taxon>
        <taxon>Bacillati</taxon>
        <taxon>Bacillota</taxon>
        <taxon>Clostridia</taxon>
        <taxon>Peptostreptococcales</taxon>
        <taxon>Peptostreptococcaceae</taxon>
        <taxon>Romboutsia</taxon>
    </lineage>
</organism>
<accession>A0A1V1I080</accession>
<dbReference type="Proteomes" id="UP000245622">
    <property type="component" value="Chromosome 1"/>
</dbReference>
<protein>
    <submittedName>
        <fullName evidence="1">Uncharacterized protein</fullName>
    </submittedName>
</protein>
<evidence type="ECO:0000313" key="1">
    <source>
        <dbReference type="EMBL" id="CED93605.1"/>
    </source>
</evidence>